<gene>
    <name evidence="7" type="primary">aroK</name>
    <name evidence="8" type="ORF">Bealeia1_00128</name>
</gene>
<dbReference type="CDD" id="cd00464">
    <property type="entry name" value="SK"/>
    <property type="match status" value="1"/>
</dbReference>
<keyword evidence="3 7" id="KW-0547">Nucleotide-binding</keyword>
<evidence type="ECO:0000256" key="2">
    <source>
        <dbReference type="ARBA" id="ARBA00022679"/>
    </source>
</evidence>
<proteinExistence type="inferred from homology"/>
<protein>
    <recommendedName>
        <fullName evidence="7">Shikimate kinase</fullName>
        <shortName evidence="7">SK</shortName>
        <ecNumber evidence="7">2.7.1.71</ecNumber>
    </recommendedName>
</protein>
<dbReference type="Pfam" id="PF01202">
    <property type="entry name" value="SKI"/>
    <property type="match status" value="1"/>
</dbReference>
<evidence type="ECO:0000256" key="1">
    <source>
        <dbReference type="ARBA" id="ARBA00022605"/>
    </source>
</evidence>
<feature type="binding site" evidence="7">
    <location>
        <position position="29"/>
    </location>
    <ligand>
        <name>Mg(2+)</name>
        <dbReference type="ChEBI" id="CHEBI:18420"/>
    </ligand>
</feature>
<dbReference type="InterPro" id="IPR000623">
    <property type="entry name" value="Shikimate_kinase/TSH1"/>
</dbReference>
<comment type="caution">
    <text evidence="7">Lacks conserved residue(s) required for the propagation of feature annotation.</text>
</comment>
<dbReference type="RefSeq" id="WP_331256529.1">
    <property type="nucleotide sequence ID" value="NZ_CP133270.1"/>
</dbReference>
<feature type="binding site" evidence="7">
    <location>
        <begin position="25"/>
        <end position="30"/>
    </location>
    <ligand>
        <name>ATP</name>
        <dbReference type="ChEBI" id="CHEBI:30616"/>
    </ligand>
</feature>
<dbReference type="HAMAP" id="MF_00109">
    <property type="entry name" value="Shikimate_kinase"/>
    <property type="match status" value="1"/>
</dbReference>
<dbReference type="EC" id="2.7.1.71" evidence="7"/>
<comment type="subcellular location">
    <subcellularLocation>
        <location evidence="7">Cytoplasm</location>
    </subcellularLocation>
</comment>
<dbReference type="SUPFAM" id="SSF52540">
    <property type="entry name" value="P-loop containing nucleoside triphosphate hydrolases"/>
    <property type="match status" value="1"/>
</dbReference>
<comment type="similarity">
    <text evidence="7">Belongs to the shikimate kinase family.</text>
</comment>
<organism evidence="8 9">
    <name type="scientific">Candidatus Bealeia paramacronuclearis</name>
    <dbReference type="NCBI Taxonomy" id="1921001"/>
    <lineage>
        <taxon>Bacteria</taxon>
        <taxon>Pseudomonadati</taxon>
        <taxon>Pseudomonadota</taxon>
        <taxon>Alphaproteobacteria</taxon>
        <taxon>Holosporales</taxon>
        <taxon>Holosporaceae</taxon>
        <taxon>Candidatus Bealeia</taxon>
    </lineage>
</organism>
<feature type="binding site" evidence="7">
    <location>
        <position position="131"/>
    </location>
    <ligand>
        <name>ATP</name>
        <dbReference type="ChEBI" id="CHEBI:30616"/>
    </ligand>
</feature>
<evidence type="ECO:0000313" key="8">
    <source>
        <dbReference type="EMBL" id="WVX65961.1"/>
    </source>
</evidence>
<dbReference type="InterPro" id="IPR027417">
    <property type="entry name" value="P-loop_NTPase"/>
</dbReference>
<feature type="binding site" evidence="7">
    <location>
        <position position="150"/>
    </location>
    <ligand>
        <name>substrate</name>
    </ligand>
</feature>
<keyword evidence="1 7" id="KW-0028">Amino-acid biosynthesis</keyword>
<dbReference type="PANTHER" id="PTHR21087">
    <property type="entry name" value="SHIKIMATE KINASE"/>
    <property type="match status" value="1"/>
</dbReference>
<dbReference type="Gene3D" id="3.40.50.300">
    <property type="entry name" value="P-loop containing nucleotide triphosphate hydrolases"/>
    <property type="match status" value="1"/>
</dbReference>
<comment type="subunit">
    <text evidence="7">Monomer.</text>
</comment>
<evidence type="ECO:0000256" key="3">
    <source>
        <dbReference type="ARBA" id="ARBA00022741"/>
    </source>
</evidence>
<dbReference type="InterPro" id="IPR031322">
    <property type="entry name" value="Shikimate/glucono_kinase"/>
</dbReference>
<dbReference type="EMBL" id="CP133270">
    <property type="protein sequence ID" value="WVX65961.1"/>
    <property type="molecule type" value="Genomic_DNA"/>
</dbReference>
<dbReference type="PRINTS" id="PR01100">
    <property type="entry name" value="SHIKIMTKNASE"/>
</dbReference>
<keyword evidence="7" id="KW-0479">Metal-binding</keyword>
<keyword evidence="2 7" id="KW-0808">Transferase</keyword>
<dbReference type="PANTHER" id="PTHR21087:SF16">
    <property type="entry name" value="SHIKIMATE KINASE 1, CHLOROPLASTIC"/>
    <property type="match status" value="1"/>
</dbReference>
<keyword evidence="9" id="KW-1185">Reference proteome</keyword>
<keyword evidence="6 7" id="KW-0057">Aromatic amino acid biosynthesis</keyword>
<accession>A0ABZ2C0A0</accession>
<keyword evidence="5 7" id="KW-0067">ATP-binding</keyword>
<comment type="cofactor">
    <cofactor evidence="7">
        <name>Mg(2+)</name>
        <dbReference type="ChEBI" id="CHEBI:18420"/>
    </cofactor>
    <text evidence="7">Binds 1 Mg(2+) ion per subunit.</text>
</comment>
<comment type="catalytic activity">
    <reaction evidence="7">
        <text>shikimate + ATP = 3-phosphoshikimate + ADP + H(+)</text>
        <dbReference type="Rhea" id="RHEA:13121"/>
        <dbReference type="ChEBI" id="CHEBI:15378"/>
        <dbReference type="ChEBI" id="CHEBI:30616"/>
        <dbReference type="ChEBI" id="CHEBI:36208"/>
        <dbReference type="ChEBI" id="CHEBI:145989"/>
        <dbReference type="ChEBI" id="CHEBI:456216"/>
        <dbReference type="EC" id="2.7.1.71"/>
    </reaction>
</comment>
<evidence type="ECO:0000256" key="7">
    <source>
        <dbReference type="HAMAP-Rule" id="MF_00109"/>
    </source>
</evidence>
<dbReference type="GO" id="GO:0016301">
    <property type="term" value="F:kinase activity"/>
    <property type="evidence" value="ECO:0007669"/>
    <property type="project" value="UniProtKB-KW"/>
</dbReference>
<evidence type="ECO:0000313" key="9">
    <source>
        <dbReference type="Proteomes" id="UP001330434"/>
    </source>
</evidence>
<keyword evidence="7" id="KW-0963">Cytoplasm</keyword>
<dbReference type="NCBIfam" id="NF010552">
    <property type="entry name" value="PRK13946.1"/>
    <property type="match status" value="1"/>
</dbReference>
<comment type="function">
    <text evidence="7">Catalyzes the specific phosphorylation of the 3-hydroxyl group of shikimic acid using ATP as a cosubstrate.</text>
</comment>
<evidence type="ECO:0000256" key="5">
    <source>
        <dbReference type="ARBA" id="ARBA00022840"/>
    </source>
</evidence>
<evidence type="ECO:0000256" key="6">
    <source>
        <dbReference type="ARBA" id="ARBA00023141"/>
    </source>
</evidence>
<dbReference type="Proteomes" id="UP001330434">
    <property type="component" value="Chromosome"/>
</dbReference>
<feature type="binding site" evidence="7">
    <location>
        <position position="47"/>
    </location>
    <ligand>
        <name>substrate</name>
    </ligand>
</feature>
<evidence type="ECO:0000256" key="4">
    <source>
        <dbReference type="ARBA" id="ARBA00022777"/>
    </source>
</evidence>
<reference evidence="8 9" key="1">
    <citation type="journal article" date="2024" name="Environ. Microbiol.">
        <title>Novel evolutionary insights on the interactions of the Holosporales (Alphaproteobacteria) with eukaryotic hosts from comparative genomics.</title>
        <authorList>
            <person name="Giovannini M."/>
            <person name="Petroni G."/>
            <person name="Castelli M."/>
        </authorList>
    </citation>
    <scope>NUCLEOTIDE SEQUENCE [LARGE SCALE GENOMIC DNA]</scope>
    <source>
        <strain evidence="8 9">US_Bl 15I1</strain>
    </source>
</reference>
<keyword evidence="7" id="KW-0460">Magnesium</keyword>
<feature type="binding site" evidence="7">
    <location>
        <position position="71"/>
    </location>
    <ligand>
        <name>substrate</name>
    </ligand>
</feature>
<name>A0ABZ2C0A0_9PROT</name>
<comment type="pathway">
    <text evidence="7">Metabolic intermediate biosynthesis; chorismate biosynthesis; chorismate from D-erythrose 4-phosphate and phosphoenolpyruvate: step 5/7.</text>
</comment>
<keyword evidence="4 7" id="KW-0418">Kinase</keyword>
<sequence length="185" mass="20887">MTKKPIRYSANLVIPKTVVLVGMMGAGKSSIGWRLAKKLGVEFHDSDQEVERAAGCTVNDIFETWGEKAFRDAERRVIQRLLSEPTQVISTGDGAFIDDDIRALINGKAISVWLRANPDILLERVVRRDTRPLLHEGDPKEILEGMIEKRYPIYSEANIIVDSNDDAHDATVERVMESLKDYVYD</sequence>